<dbReference type="Gene3D" id="1.20.990.10">
    <property type="entry name" value="NADPH-cytochrome p450 Reductase, Chain A, domain 3"/>
    <property type="match status" value="1"/>
</dbReference>
<sequence length="717" mass="79483">MASPSTAPVLLKLLAENLQPTTTADYLALILAAVLGAAYLSRGSLWDKPDPYNYIYFERPQQQSGVAGSQTLVSRNIAQKLSESDKRAVIFWGSQSGTAERFANHLAKEIQSRFGIGALSADLSDYECDSIADLTDKQLALFVLSTYGEGDPSDNANSFWEWINKGTQQTLSKLQYAAFGLGNSNYKYYNRVVDVTVANLNKNGAKQLLPAGKADDAERSTDEDFLAWKDDLFSMFRTRLGLEEQVVEYQPTIYVTEDESLEPIDLHHGEPTHSRDNPKATAACSPIRALSVTNPKELFHASERNCLHMELDLSEHPEIYYKTGDHLAVWPSNPESEVEILLSALQLHDRKDVPLTFKSADASTKLQIPTPTTALALFHRYLEICAPVSRTTIQGLAAFAPTSEAKSHVLKLGRDRQLYQKFLKENHLTFGRLLQLASPKTPWTSLPLSYVIETLPLMQPRYYSISSSSVLNPRRATITALVAADPLPENSEQKINGVTSNYLLALSQAHSSSRIPLTETSALKYDLLGSSSALSGTKLFAHIRRSKFKLPIQAGTPIVMVAAGTGLAPFRAFIAERTKLHAIGKPIGQMILFFGCRRPEEDFIYKEELEAAQNVVNADGVERLKIITAFSRVEGQLKVYVQQRVGEYGHELISLIEEKSASFYICGRASMAREVGFSLGDIMKALRGSNDADVKSWSEGLKRTGKWKEDVWGFAEK</sequence>
<evidence type="ECO:0000256" key="2">
    <source>
        <dbReference type="ARBA" id="ARBA00001974"/>
    </source>
</evidence>
<dbReference type="GO" id="GO:0050660">
    <property type="term" value="F:flavin adenine dinucleotide binding"/>
    <property type="evidence" value="ECO:0007669"/>
    <property type="project" value="TreeGrafter"/>
</dbReference>
<dbReference type="GO" id="GO:0005789">
    <property type="term" value="C:endoplasmic reticulum membrane"/>
    <property type="evidence" value="ECO:0007669"/>
    <property type="project" value="UniProtKB-SubCell"/>
</dbReference>
<evidence type="ECO:0000256" key="11">
    <source>
        <dbReference type="ARBA" id="ARBA00022989"/>
    </source>
</evidence>
<dbReference type="InterPro" id="IPR039261">
    <property type="entry name" value="FNR_nucleotide-bd"/>
</dbReference>
<dbReference type="PIRSF" id="PIRSF000208">
    <property type="entry name" value="P450R"/>
    <property type="match status" value="1"/>
</dbReference>
<dbReference type="SUPFAM" id="SSF63380">
    <property type="entry name" value="Riboflavin synthase domain-like"/>
    <property type="match status" value="1"/>
</dbReference>
<evidence type="ECO:0000256" key="14">
    <source>
        <dbReference type="ARBA" id="ARBA00023098"/>
    </source>
</evidence>
<dbReference type="GO" id="GO:0005829">
    <property type="term" value="C:cytosol"/>
    <property type="evidence" value="ECO:0007669"/>
    <property type="project" value="TreeGrafter"/>
</dbReference>
<comment type="function">
    <text evidence="19">This enzyme is required for electron transfer from NADP to cytochrome P450.</text>
</comment>
<dbReference type="PROSITE" id="PS51384">
    <property type="entry name" value="FAD_FR"/>
    <property type="match status" value="1"/>
</dbReference>
<dbReference type="InterPro" id="IPR001709">
    <property type="entry name" value="Flavoprot_Pyr_Nucl_cyt_Rdtase"/>
</dbReference>
<evidence type="ECO:0000259" key="21">
    <source>
        <dbReference type="PROSITE" id="PS51384"/>
    </source>
</evidence>
<dbReference type="InterPro" id="IPR001433">
    <property type="entry name" value="OxRdtase_FAD/NAD-bd"/>
</dbReference>
<evidence type="ECO:0000256" key="4">
    <source>
        <dbReference type="ARBA" id="ARBA00022630"/>
    </source>
</evidence>
<dbReference type="InterPro" id="IPR017938">
    <property type="entry name" value="Riboflavin_synthase-like_b-brl"/>
</dbReference>
<dbReference type="PROSITE" id="PS50902">
    <property type="entry name" value="FLAVODOXIN_LIKE"/>
    <property type="match status" value="1"/>
</dbReference>
<gene>
    <name evidence="22" type="ORF">H2200_005707</name>
</gene>
<dbReference type="Pfam" id="PF00667">
    <property type="entry name" value="FAD_binding_1"/>
    <property type="match status" value="1"/>
</dbReference>
<keyword evidence="6" id="KW-0812">Transmembrane</keyword>
<keyword evidence="5" id="KW-0288">FMN</keyword>
<dbReference type="EC" id="1.6.2.4" evidence="19"/>
<evidence type="ECO:0000256" key="7">
    <source>
        <dbReference type="ARBA" id="ARBA00022824"/>
    </source>
</evidence>
<dbReference type="Gene3D" id="3.40.50.80">
    <property type="entry name" value="Nucleotide-binding domain of ferredoxin-NADP reductase (FNR) module"/>
    <property type="match status" value="1"/>
</dbReference>
<evidence type="ECO:0000256" key="13">
    <source>
        <dbReference type="ARBA" id="ARBA00023011"/>
    </source>
</evidence>
<keyword evidence="23" id="KW-1185">Reference proteome</keyword>
<protein>
    <recommendedName>
        <fullName evidence="19">NADPH--cytochrome P450 reductase</fullName>
        <ecNumber evidence="19">1.6.2.4</ecNumber>
    </recommendedName>
</protein>
<keyword evidence="15 19" id="KW-0472">Membrane</keyword>
<keyword evidence="11" id="KW-1133">Transmembrane helix</keyword>
<dbReference type="InterPro" id="IPR029039">
    <property type="entry name" value="Flavoprotein-like_sf"/>
</dbReference>
<keyword evidence="3" id="KW-0444">Lipid biosynthesis</keyword>
<comment type="cofactor">
    <cofactor evidence="1">
        <name>FMN</name>
        <dbReference type="ChEBI" id="CHEBI:58210"/>
    </cofactor>
</comment>
<dbReference type="Proteomes" id="UP001172673">
    <property type="component" value="Unassembled WGS sequence"/>
</dbReference>
<evidence type="ECO:0000256" key="10">
    <source>
        <dbReference type="ARBA" id="ARBA00022955"/>
    </source>
</evidence>
<keyword evidence="7 19" id="KW-0256">Endoplasmic reticulum</keyword>
<dbReference type="EMBL" id="JAPDRK010000008">
    <property type="protein sequence ID" value="KAJ9609380.1"/>
    <property type="molecule type" value="Genomic_DNA"/>
</dbReference>
<evidence type="ECO:0000313" key="23">
    <source>
        <dbReference type="Proteomes" id="UP001172673"/>
    </source>
</evidence>
<dbReference type="InterPro" id="IPR008254">
    <property type="entry name" value="Flavodoxin/NO_synth"/>
</dbReference>
<dbReference type="InterPro" id="IPR023208">
    <property type="entry name" value="P450R"/>
</dbReference>
<reference evidence="22" key="1">
    <citation type="submission" date="2022-10" db="EMBL/GenBank/DDBJ databases">
        <title>Culturing micro-colonial fungi from biological soil crusts in the Mojave desert and describing Neophaeococcomyces mojavensis, and introducing the new genera and species Taxawa tesnikishii.</title>
        <authorList>
            <person name="Kurbessoian T."/>
            <person name="Stajich J.E."/>
        </authorList>
    </citation>
    <scope>NUCLEOTIDE SEQUENCE</scope>
    <source>
        <strain evidence="22">TK_41</strain>
    </source>
</reference>
<dbReference type="InterPro" id="IPR023173">
    <property type="entry name" value="NADPH_Cyt_P450_Rdtase_alpha"/>
</dbReference>
<dbReference type="SUPFAM" id="SSF52218">
    <property type="entry name" value="Flavoproteins"/>
    <property type="match status" value="1"/>
</dbReference>
<dbReference type="PRINTS" id="PR00371">
    <property type="entry name" value="FPNCR"/>
</dbReference>
<dbReference type="Gene3D" id="3.40.50.360">
    <property type="match status" value="1"/>
</dbReference>
<dbReference type="InterPro" id="IPR017927">
    <property type="entry name" value="FAD-bd_FR_type"/>
</dbReference>
<keyword evidence="14" id="KW-0443">Lipid metabolism</keyword>
<dbReference type="SUPFAM" id="SSF52343">
    <property type="entry name" value="Ferredoxin reductase-like, C-terminal NADP-linked domain"/>
    <property type="match status" value="1"/>
</dbReference>
<comment type="subcellular location">
    <subcellularLocation>
        <location evidence="19">Endoplasmic reticulum membrane</location>
    </subcellularLocation>
</comment>
<feature type="domain" description="Flavodoxin-like" evidence="20">
    <location>
        <begin position="88"/>
        <end position="233"/>
    </location>
</feature>
<dbReference type="InterPro" id="IPR001094">
    <property type="entry name" value="Flavdoxin-like"/>
</dbReference>
<name>A0AA38X9Q5_9EURO</name>
<keyword evidence="12 19" id="KW-0560">Oxidoreductase</keyword>
<keyword evidence="9 19" id="KW-0521">NADP</keyword>
<evidence type="ECO:0000256" key="16">
    <source>
        <dbReference type="ARBA" id="ARBA00023166"/>
    </source>
</evidence>
<evidence type="ECO:0000256" key="18">
    <source>
        <dbReference type="ARBA" id="ARBA00049342"/>
    </source>
</evidence>
<evidence type="ECO:0000256" key="9">
    <source>
        <dbReference type="ARBA" id="ARBA00022857"/>
    </source>
</evidence>
<keyword evidence="13" id="KW-0756">Sterol biosynthesis</keyword>
<comment type="similarity">
    <text evidence="19">In the C-terminal section; belongs to the flavoprotein pyridine nucleotide cytochrome reductase family.</text>
</comment>
<evidence type="ECO:0000256" key="12">
    <source>
        <dbReference type="ARBA" id="ARBA00023002"/>
    </source>
</evidence>
<dbReference type="GO" id="GO:0016126">
    <property type="term" value="P:sterol biosynthetic process"/>
    <property type="evidence" value="ECO:0007669"/>
    <property type="project" value="UniProtKB-KW"/>
</dbReference>
<evidence type="ECO:0000259" key="20">
    <source>
        <dbReference type="PROSITE" id="PS50902"/>
    </source>
</evidence>
<feature type="domain" description="FAD-binding FR-type" evidence="21">
    <location>
        <begin position="285"/>
        <end position="528"/>
    </location>
</feature>
<dbReference type="PANTHER" id="PTHR19384:SF108">
    <property type="entry name" value="NADPH--CYTOCHROME P450 REDUCTASE"/>
    <property type="match status" value="1"/>
</dbReference>
<evidence type="ECO:0000256" key="5">
    <source>
        <dbReference type="ARBA" id="ARBA00022643"/>
    </source>
</evidence>
<dbReference type="InterPro" id="IPR003097">
    <property type="entry name" value="CysJ-like_FAD-binding"/>
</dbReference>
<keyword evidence="4" id="KW-0285">Flavoprotein</keyword>
<dbReference type="Pfam" id="PF00175">
    <property type="entry name" value="NAD_binding_1"/>
    <property type="match status" value="1"/>
</dbReference>
<evidence type="ECO:0000256" key="8">
    <source>
        <dbReference type="ARBA" id="ARBA00022827"/>
    </source>
</evidence>
<keyword evidence="17" id="KW-0753">Steroid metabolism</keyword>
<dbReference type="FunFam" id="3.40.50.360:FF:000036">
    <property type="entry name" value="NADPH--cytochrome P450 reductase"/>
    <property type="match status" value="1"/>
</dbReference>
<dbReference type="GO" id="GO:0003958">
    <property type="term" value="F:NADPH-hemoprotein reductase activity"/>
    <property type="evidence" value="ECO:0007669"/>
    <property type="project" value="UniProtKB-EC"/>
</dbReference>
<evidence type="ECO:0000256" key="19">
    <source>
        <dbReference type="PIRNR" id="PIRNR000208"/>
    </source>
</evidence>
<accession>A0AA38X9Q5</accession>
<dbReference type="GO" id="GO:0010181">
    <property type="term" value="F:FMN binding"/>
    <property type="evidence" value="ECO:0007669"/>
    <property type="project" value="InterPro"/>
</dbReference>
<evidence type="ECO:0000256" key="6">
    <source>
        <dbReference type="ARBA" id="ARBA00022692"/>
    </source>
</evidence>
<keyword evidence="8" id="KW-0274">FAD</keyword>
<comment type="caution">
    <text evidence="22">The sequence shown here is derived from an EMBL/GenBank/DDBJ whole genome shotgun (WGS) entry which is preliminary data.</text>
</comment>
<organism evidence="22 23">
    <name type="scientific">Cladophialophora chaetospira</name>
    <dbReference type="NCBI Taxonomy" id="386627"/>
    <lineage>
        <taxon>Eukaryota</taxon>
        <taxon>Fungi</taxon>
        <taxon>Dikarya</taxon>
        <taxon>Ascomycota</taxon>
        <taxon>Pezizomycotina</taxon>
        <taxon>Eurotiomycetes</taxon>
        <taxon>Chaetothyriomycetidae</taxon>
        <taxon>Chaetothyriales</taxon>
        <taxon>Herpotrichiellaceae</taxon>
        <taxon>Cladophialophora</taxon>
    </lineage>
</organism>
<dbReference type="Gene3D" id="2.40.30.10">
    <property type="entry name" value="Translation factors"/>
    <property type="match status" value="1"/>
</dbReference>
<evidence type="ECO:0000256" key="15">
    <source>
        <dbReference type="ARBA" id="ARBA00023136"/>
    </source>
</evidence>
<dbReference type="PRINTS" id="PR00369">
    <property type="entry name" value="FLAVODOXIN"/>
</dbReference>
<proteinExistence type="inferred from homology"/>
<comment type="catalytic activity">
    <reaction evidence="18 19">
        <text>2 oxidized [cytochrome P450] + NADPH = 2 reduced [cytochrome P450] + NADP(+) + H(+)</text>
        <dbReference type="Rhea" id="RHEA:24040"/>
        <dbReference type="Rhea" id="RHEA-COMP:14627"/>
        <dbReference type="Rhea" id="RHEA-COMP:14628"/>
        <dbReference type="ChEBI" id="CHEBI:15378"/>
        <dbReference type="ChEBI" id="CHEBI:55376"/>
        <dbReference type="ChEBI" id="CHEBI:57783"/>
        <dbReference type="ChEBI" id="CHEBI:58349"/>
        <dbReference type="ChEBI" id="CHEBI:60344"/>
        <dbReference type="EC" id="1.6.2.4"/>
    </reaction>
</comment>
<evidence type="ECO:0000256" key="1">
    <source>
        <dbReference type="ARBA" id="ARBA00001917"/>
    </source>
</evidence>
<evidence type="ECO:0000256" key="3">
    <source>
        <dbReference type="ARBA" id="ARBA00022516"/>
    </source>
</evidence>
<keyword evidence="10" id="KW-0752">Steroid biosynthesis</keyword>
<dbReference type="Pfam" id="PF00258">
    <property type="entry name" value="Flavodoxin_1"/>
    <property type="match status" value="1"/>
</dbReference>
<keyword evidence="16" id="KW-1207">Sterol metabolism</keyword>
<dbReference type="AlphaFoldDB" id="A0AA38X9Q5"/>
<comment type="cofactor">
    <cofactor evidence="2">
        <name>FAD</name>
        <dbReference type="ChEBI" id="CHEBI:57692"/>
    </cofactor>
</comment>
<evidence type="ECO:0000313" key="22">
    <source>
        <dbReference type="EMBL" id="KAJ9609380.1"/>
    </source>
</evidence>
<evidence type="ECO:0000256" key="17">
    <source>
        <dbReference type="ARBA" id="ARBA00023221"/>
    </source>
</evidence>
<dbReference type="PANTHER" id="PTHR19384">
    <property type="entry name" value="NITRIC OXIDE SYNTHASE-RELATED"/>
    <property type="match status" value="1"/>
</dbReference>